<accession>A0A2P5E188</accession>
<protein>
    <submittedName>
        <fullName evidence="1">Uncharacterized protein</fullName>
    </submittedName>
</protein>
<dbReference type="EMBL" id="JXTB01000005">
    <property type="protein sequence ID" value="PON79292.1"/>
    <property type="molecule type" value="Genomic_DNA"/>
</dbReference>
<gene>
    <name evidence="1" type="ORF">PanWU01x14_014080</name>
</gene>
<organism evidence="1 2">
    <name type="scientific">Parasponia andersonii</name>
    <name type="common">Sponia andersonii</name>
    <dbReference type="NCBI Taxonomy" id="3476"/>
    <lineage>
        <taxon>Eukaryota</taxon>
        <taxon>Viridiplantae</taxon>
        <taxon>Streptophyta</taxon>
        <taxon>Embryophyta</taxon>
        <taxon>Tracheophyta</taxon>
        <taxon>Spermatophyta</taxon>
        <taxon>Magnoliopsida</taxon>
        <taxon>eudicotyledons</taxon>
        <taxon>Gunneridae</taxon>
        <taxon>Pentapetalae</taxon>
        <taxon>rosids</taxon>
        <taxon>fabids</taxon>
        <taxon>Rosales</taxon>
        <taxon>Cannabaceae</taxon>
        <taxon>Parasponia</taxon>
    </lineage>
</organism>
<sequence length="86" mass="9973">MILETQRCIYLPANSRFPTLRRTKALKTMLSMVPLIPKLPQHHRKSFKTSIKPHGVYPSVNKVSWCLSTHLRRISYQGLSNQQTIV</sequence>
<evidence type="ECO:0000313" key="2">
    <source>
        <dbReference type="Proteomes" id="UP000237105"/>
    </source>
</evidence>
<proteinExistence type="predicted"/>
<dbReference type="AlphaFoldDB" id="A0A2P5E188"/>
<dbReference type="Proteomes" id="UP000237105">
    <property type="component" value="Unassembled WGS sequence"/>
</dbReference>
<reference evidence="2" key="1">
    <citation type="submission" date="2016-06" db="EMBL/GenBank/DDBJ databases">
        <title>Parallel loss of symbiosis genes in relatives of nitrogen-fixing non-legume Parasponia.</title>
        <authorList>
            <person name="Van Velzen R."/>
            <person name="Holmer R."/>
            <person name="Bu F."/>
            <person name="Rutten L."/>
            <person name="Van Zeijl A."/>
            <person name="Liu W."/>
            <person name="Santuari L."/>
            <person name="Cao Q."/>
            <person name="Sharma T."/>
            <person name="Shen D."/>
            <person name="Roswanjaya Y."/>
            <person name="Wardhani T."/>
            <person name="Kalhor M.S."/>
            <person name="Jansen J."/>
            <person name="Van den Hoogen J."/>
            <person name="Gungor B."/>
            <person name="Hartog M."/>
            <person name="Hontelez J."/>
            <person name="Verver J."/>
            <person name="Yang W.-C."/>
            <person name="Schijlen E."/>
            <person name="Repin R."/>
            <person name="Schilthuizen M."/>
            <person name="Schranz E."/>
            <person name="Heidstra R."/>
            <person name="Miyata K."/>
            <person name="Fedorova E."/>
            <person name="Kohlen W."/>
            <person name="Bisseling T."/>
            <person name="Smit S."/>
            <person name="Geurts R."/>
        </authorList>
    </citation>
    <scope>NUCLEOTIDE SEQUENCE [LARGE SCALE GENOMIC DNA]</scope>
    <source>
        <strain evidence="2">cv. WU1-14</strain>
    </source>
</reference>
<evidence type="ECO:0000313" key="1">
    <source>
        <dbReference type="EMBL" id="PON79292.1"/>
    </source>
</evidence>
<comment type="caution">
    <text evidence="1">The sequence shown here is derived from an EMBL/GenBank/DDBJ whole genome shotgun (WGS) entry which is preliminary data.</text>
</comment>
<name>A0A2P5E188_PARAD</name>
<keyword evidence="2" id="KW-1185">Reference proteome</keyword>